<dbReference type="InterPro" id="IPR001360">
    <property type="entry name" value="Glyco_hydro_1"/>
</dbReference>
<dbReference type="SMR" id="A0A2W1BNB0"/>
<dbReference type="PRINTS" id="PR00131">
    <property type="entry name" value="GLHYDRLASE1"/>
</dbReference>
<comment type="similarity">
    <text evidence="1 6">Belongs to the glycosyl hydrolase 1 family.</text>
</comment>
<feature type="signal peptide" evidence="7">
    <location>
        <begin position="1"/>
        <end position="20"/>
    </location>
</feature>
<evidence type="ECO:0000256" key="5">
    <source>
        <dbReference type="ARBA" id="ARBA00023295"/>
    </source>
</evidence>
<keyword evidence="9" id="KW-1185">Reference proteome</keyword>
<evidence type="ECO:0000256" key="6">
    <source>
        <dbReference type="RuleBase" id="RU003690"/>
    </source>
</evidence>
<organism evidence="8 9">
    <name type="scientific">Helicoverpa armigera</name>
    <name type="common">Cotton bollworm</name>
    <name type="synonym">Heliothis armigera</name>
    <dbReference type="NCBI Taxonomy" id="29058"/>
    <lineage>
        <taxon>Eukaryota</taxon>
        <taxon>Metazoa</taxon>
        <taxon>Ecdysozoa</taxon>
        <taxon>Arthropoda</taxon>
        <taxon>Hexapoda</taxon>
        <taxon>Insecta</taxon>
        <taxon>Pterygota</taxon>
        <taxon>Neoptera</taxon>
        <taxon>Endopterygota</taxon>
        <taxon>Lepidoptera</taxon>
        <taxon>Glossata</taxon>
        <taxon>Ditrysia</taxon>
        <taxon>Noctuoidea</taxon>
        <taxon>Noctuidae</taxon>
        <taxon>Heliothinae</taxon>
        <taxon>Helicoverpa</taxon>
    </lineage>
</organism>
<protein>
    <recommendedName>
        <fullName evidence="10">Myrosinase 1-like</fullName>
    </recommendedName>
</protein>
<feature type="chain" id="PRO_5015851483" description="Myrosinase 1-like" evidence="7">
    <location>
        <begin position="21"/>
        <end position="513"/>
    </location>
</feature>
<dbReference type="Pfam" id="PF00232">
    <property type="entry name" value="Glyco_hydro_1"/>
    <property type="match status" value="1"/>
</dbReference>
<keyword evidence="3" id="KW-0378">Hydrolase</keyword>
<dbReference type="Proteomes" id="UP000249218">
    <property type="component" value="Unassembled WGS sequence"/>
</dbReference>
<dbReference type="SUPFAM" id="SSF51445">
    <property type="entry name" value="(Trans)glycosidases"/>
    <property type="match status" value="1"/>
</dbReference>
<dbReference type="InterPro" id="IPR017853">
    <property type="entry name" value="GH"/>
</dbReference>
<dbReference type="GO" id="GO:0008422">
    <property type="term" value="F:beta-glucosidase activity"/>
    <property type="evidence" value="ECO:0007669"/>
    <property type="project" value="TreeGrafter"/>
</dbReference>
<dbReference type="OrthoDB" id="65569at2759"/>
<evidence type="ECO:0000313" key="8">
    <source>
        <dbReference type="EMBL" id="PZC73163.1"/>
    </source>
</evidence>
<evidence type="ECO:0000313" key="9">
    <source>
        <dbReference type="Proteomes" id="UP000249218"/>
    </source>
</evidence>
<dbReference type="PANTHER" id="PTHR10353">
    <property type="entry name" value="GLYCOSYL HYDROLASE"/>
    <property type="match status" value="1"/>
</dbReference>
<keyword evidence="5" id="KW-0326">Glycosidase</keyword>
<dbReference type="AlphaFoldDB" id="A0A2W1BNB0"/>
<dbReference type="PANTHER" id="PTHR10353:SF36">
    <property type="entry name" value="LP05116P"/>
    <property type="match status" value="1"/>
</dbReference>
<evidence type="ECO:0000256" key="2">
    <source>
        <dbReference type="ARBA" id="ARBA00011738"/>
    </source>
</evidence>
<keyword evidence="4" id="KW-0325">Glycoprotein</keyword>
<dbReference type="EMBL" id="KZ150122">
    <property type="protein sequence ID" value="PZC73163.1"/>
    <property type="molecule type" value="Genomic_DNA"/>
</dbReference>
<comment type="subunit">
    <text evidence="2">Homodimer.</text>
</comment>
<evidence type="ECO:0000256" key="3">
    <source>
        <dbReference type="ARBA" id="ARBA00022801"/>
    </source>
</evidence>
<sequence length="513" mass="57889">MNKSVYQLVAATFAVSLVTASSERCAKSEVRKLPEKLKLGAATAAFQIEGAWDASDKSPSIWDTFCRVPGNVKDGTDGNDTCKSYEYYQRDIEMLKFLGVDYYRFSISWPRVLPTGFANKISEEGIAYYSKLVDELLANGIEPVATLYHWDLPQSLQDLGGWTNPLIADWFEDYARVLFDALGDRVKSWITINEPKQFAIFGYGMEYFAPQVNSAGIGDYMATKNILLAHARVWHLYDEEYRDTQKGICGITIAADFCEGASDSPDDIEAGKLAMDFEVGLYAHPIFSSTGGFPERVVKRVAEKSAEQGFPRSRLPELTQEEIEYIKGTSDFFGFNHYSTSFYTEKTYKSGMYAVPSYSDDIGAVAVGDHERYEKPTSSFTTPIPAGIRKSLNWVKDSYDSPEIMIFENGFGSYGSLGLEDNARIDYYGQYLDAVLDAIEVDGCKITRYTAWSLMDNFEWSFGLSVKFGLFDVDFEDEKRTRRPKQSALWYRNLIASRTLNPDDNPQLEDIAF</sequence>
<evidence type="ECO:0000256" key="7">
    <source>
        <dbReference type="SAM" id="SignalP"/>
    </source>
</evidence>
<keyword evidence="7" id="KW-0732">Signal</keyword>
<dbReference type="FunFam" id="3.20.20.80:FF:000013">
    <property type="entry name" value="lactase-phlorizin hydrolase"/>
    <property type="match status" value="1"/>
</dbReference>
<evidence type="ECO:0000256" key="4">
    <source>
        <dbReference type="ARBA" id="ARBA00023180"/>
    </source>
</evidence>
<name>A0A2W1BNB0_HELAM</name>
<dbReference type="GO" id="GO:0005975">
    <property type="term" value="P:carbohydrate metabolic process"/>
    <property type="evidence" value="ECO:0007669"/>
    <property type="project" value="InterPro"/>
</dbReference>
<reference evidence="8 9" key="1">
    <citation type="journal article" date="2017" name="BMC Biol.">
        <title>Genomic innovations, transcriptional plasticity and gene loss underlying the evolution and divergence of two highly polyphagous and invasive Helicoverpa pest species.</title>
        <authorList>
            <person name="Pearce S.L."/>
            <person name="Clarke D.F."/>
            <person name="East P.D."/>
            <person name="Elfekih S."/>
            <person name="Gordon K.H."/>
            <person name="Jermiin L.S."/>
            <person name="McGaughran A."/>
            <person name="Oakeshott J.G."/>
            <person name="Papanikolaou A."/>
            <person name="Perera O.P."/>
            <person name="Rane R.V."/>
            <person name="Richards S."/>
            <person name="Tay W.T."/>
            <person name="Walsh T.K."/>
            <person name="Anderson A."/>
            <person name="Anderson C.J."/>
            <person name="Asgari S."/>
            <person name="Board P.G."/>
            <person name="Bretschneider A."/>
            <person name="Campbell P.M."/>
            <person name="Chertemps T."/>
            <person name="Christeller J.T."/>
            <person name="Coppin C.W."/>
            <person name="Downes S.J."/>
            <person name="Duan G."/>
            <person name="Farnsworth C.A."/>
            <person name="Good R.T."/>
            <person name="Han L.B."/>
            <person name="Han Y.C."/>
            <person name="Hatje K."/>
            <person name="Horne I."/>
            <person name="Huang Y.P."/>
            <person name="Hughes D.S."/>
            <person name="Jacquin-Joly E."/>
            <person name="James W."/>
            <person name="Jhangiani S."/>
            <person name="Kollmar M."/>
            <person name="Kuwar S.S."/>
            <person name="Li S."/>
            <person name="Liu N.Y."/>
            <person name="Maibeche M.T."/>
            <person name="Miller J.R."/>
            <person name="Montagne N."/>
            <person name="Perry T."/>
            <person name="Qu J."/>
            <person name="Song S.V."/>
            <person name="Sutton G.G."/>
            <person name="Vogel H."/>
            <person name="Walenz B.P."/>
            <person name="Xu W."/>
            <person name="Zhang H.J."/>
            <person name="Zou Z."/>
            <person name="Batterham P."/>
            <person name="Edwards O.R."/>
            <person name="Feyereisen R."/>
            <person name="Gibbs R.A."/>
            <person name="Heckel D.G."/>
            <person name="McGrath A."/>
            <person name="Robin C."/>
            <person name="Scherer S.E."/>
            <person name="Worley K.C."/>
            <person name="Wu Y.D."/>
        </authorList>
    </citation>
    <scope>NUCLEOTIDE SEQUENCE [LARGE SCALE GENOMIC DNA]</scope>
    <source>
        <strain evidence="8">Harm_GR_Male_#8</strain>
        <tissue evidence="8">Whole organism</tissue>
    </source>
</reference>
<proteinExistence type="inferred from homology"/>
<evidence type="ECO:0008006" key="10">
    <source>
        <dbReference type="Google" id="ProtNLM"/>
    </source>
</evidence>
<evidence type="ECO:0000256" key="1">
    <source>
        <dbReference type="ARBA" id="ARBA00010838"/>
    </source>
</evidence>
<gene>
    <name evidence="8" type="primary">HaOG209955</name>
    <name evidence="8" type="ORF">B5X24_HaOG209955</name>
</gene>
<dbReference type="Gene3D" id="3.20.20.80">
    <property type="entry name" value="Glycosidases"/>
    <property type="match status" value="1"/>
</dbReference>
<accession>A0A2W1BNB0</accession>